<evidence type="ECO:0000313" key="2">
    <source>
        <dbReference type="EMBL" id="VAW26387.1"/>
    </source>
</evidence>
<dbReference type="EMBL" id="UOET01000026">
    <property type="protein sequence ID" value="VAW26387.1"/>
    <property type="molecule type" value="Genomic_DNA"/>
</dbReference>
<sequence length="133" mass="15128">MIIRFFKTSYFSSLLVLILLILVLWLPEPAISPAGISSEYTSYLPLNPWIQQMLAIALFFLTALFINQVGAIHHLTERNSYLTAFFFILIGSAAGFLTQMGPFLPATFFFAFFYQKVFDFQNSTKIITTSFDA</sequence>
<keyword evidence="1" id="KW-0472">Membrane</keyword>
<feature type="non-terminal residue" evidence="2">
    <location>
        <position position="133"/>
    </location>
</feature>
<accession>A0A3B0UMA2</accession>
<feature type="transmembrane region" description="Helical" evidence="1">
    <location>
        <begin position="81"/>
        <end position="114"/>
    </location>
</feature>
<reference evidence="2" key="1">
    <citation type="submission" date="2018-06" db="EMBL/GenBank/DDBJ databases">
        <authorList>
            <person name="Zhirakovskaya E."/>
        </authorList>
    </citation>
    <scope>NUCLEOTIDE SEQUENCE</scope>
</reference>
<evidence type="ECO:0000256" key="1">
    <source>
        <dbReference type="SAM" id="Phobius"/>
    </source>
</evidence>
<keyword evidence="1" id="KW-0812">Transmembrane</keyword>
<proteinExistence type="predicted"/>
<organism evidence="2">
    <name type="scientific">hydrothermal vent metagenome</name>
    <dbReference type="NCBI Taxonomy" id="652676"/>
    <lineage>
        <taxon>unclassified sequences</taxon>
        <taxon>metagenomes</taxon>
        <taxon>ecological metagenomes</taxon>
    </lineage>
</organism>
<feature type="transmembrane region" description="Helical" evidence="1">
    <location>
        <begin position="49"/>
        <end position="69"/>
    </location>
</feature>
<gene>
    <name evidence="2" type="ORF">MNBD_BACTEROID07-203</name>
</gene>
<protein>
    <submittedName>
        <fullName evidence="2">Uncharacterized protein</fullName>
    </submittedName>
</protein>
<keyword evidence="1" id="KW-1133">Transmembrane helix</keyword>
<dbReference type="AlphaFoldDB" id="A0A3B0UMA2"/>
<name>A0A3B0UMA2_9ZZZZ</name>